<organism evidence="2 3">
    <name type="scientific">Adineta ricciae</name>
    <name type="common">Rotifer</name>
    <dbReference type="NCBI Taxonomy" id="249248"/>
    <lineage>
        <taxon>Eukaryota</taxon>
        <taxon>Metazoa</taxon>
        <taxon>Spiralia</taxon>
        <taxon>Gnathifera</taxon>
        <taxon>Rotifera</taxon>
        <taxon>Eurotatoria</taxon>
        <taxon>Bdelloidea</taxon>
        <taxon>Adinetida</taxon>
        <taxon>Adinetidae</taxon>
        <taxon>Adineta</taxon>
    </lineage>
</organism>
<proteinExistence type="predicted"/>
<dbReference type="Proteomes" id="UP000663852">
    <property type="component" value="Unassembled WGS sequence"/>
</dbReference>
<dbReference type="OrthoDB" id="10056027at2759"/>
<dbReference type="AlphaFoldDB" id="A0A815GA33"/>
<reference evidence="2" key="1">
    <citation type="submission" date="2021-02" db="EMBL/GenBank/DDBJ databases">
        <authorList>
            <person name="Nowell W R."/>
        </authorList>
    </citation>
    <scope>NUCLEOTIDE SEQUENCE</scope>
</reference>
<accession>A0A815GA33</accession>
<keyword evidence="1" id="KW-0812">Transmembrane</keyword>
<evidence type="ECO:0000313" key="3">
    <source>
        <dbReference type="Proteomes" id="UP000663852"/>
    </source>
</evidence>
<feature type="transmembrane region" description="Helical" evidence="1">
    <location>
        <begin position="60"/>
        <end position="82"/>
    </location>
</feature>
<gene>
    <name evidence="2" type="ORF">EDS130_LOCUS32501</name>
</gene>
<protein>
    <submittedName>
        <fullName evidence="2">Uncharacterized protein</fullName>
    </submittedName>
</protein>
<feature type="transmembrane region" description="Helical" evidence="1">
    <location>
        <begin position="168"/>
        <end position="191"/>
    </location>
</feature>
<feature type="transmembrane region" description="Helical" evidence="1">
    <location>
        <begin position="143"/>
        <end position="162"/>
    </location>
</feature>
<feature type="transmembrane region" description="Helical" evidence="1">
    <location>
        <begin position="203"/>
        <end position="222"/>
    </location>
</feature>
<evidence type="ECO:0000313" key="2">
    <source>
        <dbReference type="EMBL" id="CAF1336748.1"/>
    </source>
</evidence>
<keyword evidence="1" id="KW-0472">Membrane</keyword>
<keyword evidence="1" id="KW-1133">Transmembrane helix</keyword>
<comment type="caution">
    <text evidence="2">The sequence shown here is derived from an EMBL/GenBank/DDBJ whole genome shotgun (WGS) entry which is preliminary data.</text>
</comment>
<feature type="transmembrane region" description="Helical" evidence="1">
    <location>
        <begin position="94"/>
        <end position="113"/>
    </location>
</feature>
<feature type="transmembrane region" description="Helical" evidence="1">
    <location>
        <begin position="25"/>
        <end position="48"/>
    </location>
</feature>
<evidence type="ECO:0000256" key="1">
    <source>
        <dbReference type="SAM" id="Phobius"/>
    </source>
</evidence>
<sequence length="303" mass="35756">MGLLITLLITVKIHLTEIRFQDQYAVFRCHIMNISIIILLLSPLLFNLNPNETTCRYEQILIQYSSTLLITNVFLISLFRMLNKSFNKKFHLTLFLFVIVFILQTISTSIWLWRIRHQQQNYHRQTCFHRIQINLCIHAQQPLLIPTLSLLIALILTAWNIYRFTKPFAVAQLLESIISAIGLLMSGSMWYTNLFFSSYPQMPYSYVAYVFLLTYTLPRVWISELERSRITVEEVKPLLHDKVEFRNDNCVIQFNDDDEDDETSIDFTQHHREKSVIRTTEMSPGEIFSSILDKYDTKPSRCL</sequence>
<dbReference type="EMBL" id="CAJNOJ010000250">
    <property type="protein sequence ID" value="CAF1336748.1"/>
    <property type="molecule type" value="Genomic_DNA"/>
</dbReference>
<name>A0A815GA33_ADIRI</name>